<dbReference type="Proteomes" id="UP000467148">
    <property type="component" value="Chromosome"/>
</dbReference>
<organism evidence="1 2">
    <name type="scientific">Mycolicibacterium helvum</name>
    <dbReference type="NCBI Taxonomy" id="1534349"/>
    <lineage>
        <taxon>Bacteria</taxon>
        <taxon>Bacillati</taxon>
        <taxon>Actinomycetota</taxon>
        <taxon>Actinomycetes</taxon>
        <taxon>Mycobacteriales</taxon>
        <taxon>Mycobacteriaceae</taxon>
        <taxon>Mycolicibacterium</taxon>
    </lineage>
</organism>
<name>A0A7I7T402_9MYCO</name>
<accession>A0A7I7T402</accession>
<evidence type="ECO:0000313" key="2">
    <source>
        <dbReference type="Proteomes" id="UP000467148"/>
    </source>
</evidence>
<reference evidence="1 2" key="1">
    <citation type="journal article" date="2019" name="Emerg. Microbes Infect.">
        <title>Comprehensive subspecies identification of 175 nontuberculous mycobacteria species based on 7547 genomic profiles.</title>
        <authorList>
            <person name="Matsumoto Y."/>
            <person name="Kinjo T."/>
            <person name="Motooka D."/>
            <person name="Nabeya D."/>
            <person name="Jung N."/>
            <person name="Uechi K."/>
            <person name="Horii T."/>
            <person name="Iida T."/>
            <person name="Fujita J."/>
            <person name="Nakamura S."/>
        </authorList>
    </citation>
    <scope>NUCLEOTIDE SEQUENCE [LARGE SCALE GENOMIC DNA]</scope>
    <source>
        <strain evidence="1 2">JCM 30396</strain>
    </source>
</reference>
<dbReference type="KEGG" id="mhev:MHEL_10690"/>
<evidence type="ECO:0000313" key="1">
    <source>
        <dbReference type="EMBL" id="BBY62826.1"/>
    </source>
</evidence>
<dbReference type="EMBL" id="AP022596">
    <property type="protein sequence ID" value="BBY62826.1"/>
    <property type="molecule type" value="Genomic_DNA"/>
</dbReference>
<sequence>MADPPFSSGFCIASLAIRSRLSSAFDAARRSSSFPVHAALATALSGQWDSDPVHADAYLHNAIEAATSCGLTRIIDFARELLNTVPSDRPSVELFYP</sequence>
<dbReference type="RefSeq" id="WP_163746577.1">
    <property type="nucleotide sequence ID" value="NZ_AP022596.1"/>
</dbReference>
<gene>
    <name evidence="1" type="ORF">MHEL_10690</name>
</gene>
<proteinExistence type="predicted"/>
<dbReference type="AlphaFoldDB" id="A0A7I7T402"/>
<keyword evidence="2" id="KW-1185">Reference proteome</keyword>
<protein>
    <submittedName>
        <fullName evidence="1">Uncharacterized protein</fullName>
    </submittedName>
</protein>